<protein>
    <submittedName>
        <fullName evidence="10">Poly(ADP-ribose) polymerase family member 9</fullName>
    </submittedName>
</protein>
<dbReference type="InterPro" id="IPR002589">
    <property type="entry name" value="Macro_dom"/>
</dbReference>
<dbReference type="GO" id="GO:1990404">
    <property type="term" value="F:NAD+-protein mono-ADP-ribosyltransferase activity"/>
    <property type="evidence" value="ECO:0007669"/>
    <property type="project" value="TreeGrafter"/>
</dbReference>
<evidence type="ECO:0000256" key="4">
    <source>
        <dbReference type="ARBA" id="ARBA00023027"/>
    </source>
</evidence>
<dbReference type="InterPro" id="IPR012317">
    <property type="entry name" value="Poly(ADP-ribose)pol_cat_dom"/>
</dbReference>
<dbReference type="PROSITE" id="PS51154">
    <property type="entry name" value="MACRO"/>
    <property type="match status" value="2"/>
</dbReference>
<feature type="domain" description="Macro" evidence="9">
    <location>
        <begin position="69"/>
        <end position="257"/>
    </location>
</feature>
<dbReference type="GO" id="GO:0003950">
    <property type="term" value="F:NAD+ poly-ADP-ribosyltransferase activity"/>
    <property type="evidence" value="ECO:0007669"/>
    <property type="project" value="InterPro"/>
</dbReference>
<feature type="domain" description="Macro" evidence="9">
    <location>
        <begin position="272"/>
        <end position="455"/>
    </location>
</feature>
<dbReference type="Pfam" id="PF01661">
    <property type="entry name" value="Macro"/>
    <property type="match status" value="2"/>
</dbReference>
<evidence type="ECO:0000256" key="6">
    <source>
        <dbReference type="ARBA" id="ARBA00024347"/>
    </source>
</evidence>
<evidence type="ECO:0000256" key="1">
    <source>
        <dbReference type="ARBA" id="ARBA00004123"/>
    </source>
</evidence>
<dbReference type="InterPro" id="IPR052056">
    <property type="entry name" value="Mono-ARTD/PARP"/>
</dbReference>
<reference evidence="10" key="2">
    <citation type="submission" date="2025-09" db="UniProtKB">
        <authorList>
            <consortium name="Ensembl"/>
        </authorList>
    </citation>
    <scope>IDENTIFICATION</scope>
</reference>
<keyword evidence="11" id="KW-1185">Reference proteome</keyword>
<dbReference type="PROSITE" id="PS51059">
    <property type="entry name" value="PARP_CATALYTIC"/>
    <property type="match status" value="1"/>
</dbReference>
<dbReference type="Gene3D" id="3.40.220.10">
    <property type="entry name" value="Leucine Aminopeptidase, subunit E, domain 1"/>
    <property type="match status" value="2"/>
</dbReference>
<accession>A0A8B9M1L8</accession>
<dbReference type="PANTHER" id="PTHR14453">
    <property type="entry name" value="PARP/ZINC FINGER CCCH TYPE DOMAIN CONTAINING PROTEIN"/>
    <property type="match status" value="1"/>
</dbReference>
<dbReference type="GO" id="GO:0005634">
    <property type="term" value="C:nucleus"/>
    <property type="evidence" value="ECO:0007669"/>
    <property type="project" value="UniProtKB-SubCell"/>
</dbReference>
<reference evidence="10" key="1">
    <citation type="submission" date="2025-08" db="UniProtKB">
        <authorList>
            <consortium name="Ensembl"/>
        </authorList>
    </citation>
    <scope>IDENTIFICATION</scope>
</reference>
<name>A0A8B9M1L8_9AVES</name>
<sequence>MGILQSYSPGTSEEKSGLGPSMVMDEDSLMIPINKDAYEVLEKRKDCLSNLISRKFACTLTFKSPKCTVEVYRKKLKQGIDICVCKDDLTRHKADALVNAANEYLDHGGGLALALVNAGGPKIQEESNLHIQRHGKLTAGKIAVTGGGKLPCKKIIHAVGPRWTTYEEERCCDLLQEAIVNVLKYVSAPENTIKSVAIPAVSSGIFGFPLHLCAQVIVLAIREFVEASPSSCLREIRLVNICEPTVAEMKKACEKFLGDTSSLQETLPVSPSQPSAFIKYEGIRLRMVRGLLEEQKTTAIINSVSVNGEPYTPVSRGLLQKAGSALQDELKSHLRHSLSYKKVIITKGYNLPCELVLHIVWPQYHHRVLLCEAFKAAVTRCLDYFGDCPPLSVSFPANEIWSLKLPIDIVAEIMIEGVLNFASTYPGKKIEVQFVFCPDDQNSYEVFLRKFYSVAQKLEKKQYYKRSDHLSTESGSQSVKETANNERAIELKGNTRTALEAAESWIKSMVQIQKSHYAIIENNYIFSLGKNDFAELSREQHSSVCMWEEVRDGKVRLEFRGPPDAVTDAVLTAERLLLRAQEKITDKQEELLYLMGQPEASQLSEGHLHKTNTTKHVEISLVESHLQEFKDRQKQFEKAGLYVLKIEKIHNPLLSAAFQQMKKKIEENQGTSKITHKLYQHVPAQFCSSVCQTGFHRMYSPPTEQKYGAGIYFKRNPKSLIKGKDTWETDSKIYVFEADVLTGLYTEGKPSYIMPPAVERDAIKVYDSLVDDVNNPDTFVICNSVGALPQYLLTCSPVRERYMAL</sequence>
<dbReference type="GO" id="GO:0060335">
    <property type="term" value="P:positive regulation of type II interferon-mediated signaling pathway"/>
    <property type="evidence" value="ECO:0007669"/>
    <property type="project" value="TreeGrafter"/>
</dbReference>
<dbReference type="CDD" id="cd02907">
    <property type="entry name" value="Macro_Af1521_BAL-like"/>
    <property type="match status" value="1"/>
</dbReference>
<proteinExistence type="inferred from homology"/>
<keyword evidence="5" id="KW-0539">Nucleus</keyword>
<evidence type="ECO:0000259" key="8">
    <source>
        <dbReference type="PROSITE" id="PS51059"/>
    </source>
</evidence>
<dbReference type="SUPFAM" id="SSF52949">
    <property type="entry name" value="Macro domain-like"/>
    <property type="match status" value="2"/>
</dbReference>
<dbReference type="Proteomes" id="UP000694541">
    <property type="component" value="Unplaced"/>
</dbReference>
<feature type="compositionally biased region" description="Polar residues" evidence="7">
    <location>
        <begin position="1"/>
        <end position="11"/>
    </location>
</feature>
<evidence type="ECO:0000256" key="2">
    <source>
        <dbReference type="ARBA" id="ARBA00022676"/>
    </source>
</evidence>
<keyword evidence="3" id="KW-0808">Transferase</keyword>
<evidence type="ECO:0000259" key="9">
    <source>
        <dbReference type="PROSITE" id="PS51154"/>
    </source>
</evidence>
<dbReference type="GO" id="GO:0005737">
    <property type="term" value="C:cytoplasm"/>
    <property type="evidence" value="ECO:0007669"/>
    <property type="project" value="TreeGrafter"/>
</dbReference>
<evidence type="ECO:0000256" key="5">
    <source>
        <dbReference type="ARBA" id="ARBA00023242"/>
    </source>
</evidence>
<dbReference type="Ensembl" id="ENSANIT00000000696.1">
    <property type="protein sequence ID" value="ENSANIP00000000682.1"/>
    <property type="gene ID" value="ENSANIG00000000497.1"/>
</dbReference>
<feature type="region of interest" description="Disordered" evidence="7">
    <location>
        <begin position="1"/>
        <end position="22"/>
    </location>
</feature>
<comment type="subcellular location">
    <subcellularLocation>
        <location evidence="1">Nucleus</location>
    </subcellularLocation>
</comment>
<dbReference type="SUPFAM" id="SSF56399">
    <property type="entry name" value="ADP-ribosylation"/>
    <property type="match status" value="1"/>
</dbReference>
<evidence type="ECO:0000313" key="10">
    <source>
        <dbReference type="Ensembl" id="ENSANIP00000000682.1"/>
    </source>
</evidence>
<evidence type="ECO:0000256" key="7">
    <source>
        <dbReference type="SAM" id="MobiDB-lite"/>
    </source>
</evidence>
<feature type="domain" description="PARP catalytic" evidence="8">
    <location>
        <begin position="606"/>
        <end position="805"/>
    </location>
</feature>
<dbReference type="InterPro" id="IPR043472">
    <property type="entry name" value="Macro_dom-like"/>
</dbReference>
<dbReference type="GO" id="GO:0070212">
    <property type="term" value="P:protein poly-ADP-ribosylation"/>
    <property type="evidence" value="ECO:0007669"/>
    <property type="project" value="TreeGrafter"/>
</dbReference>
<dbReference type="GO" id="GO:0010629">
    <property type="term" value="P:negative regulation of gene expression"/>
    <property type="evidence" value="ECO:0007669"/>
    <property type="project" value="TreeGrafter"/>
</dbReference>
<keyword evidence="2" id="KW-0328">Glycosyltransferase</keyword>
<dbReference type="PANTHER" id="PTHR14453:SF70">
    <property type="entry name" value="PROTEIN MONO-ADP-RIBOSYLTRANSFERASE PARP9"/>
    <property type="match status" value="1"/>
</dbReference>
<comment type="similarity">
    <text evidence="6">Belongs to the ARTD/PARP family.</text>
</comment>
<organism evidence="10 11">
    <name type="scientific">Accipiter nisus</name>
    <name type="common">Eurasian sparrowhawk</name>
    <dbReference type="NCBI Taxonomy" id="211598"/>
    <lineage>
        <taxon>Eukaryota</taxon>
        <taxon>Metazoa</taxon>
        <taxon>Chordata</taxon>
        <taxon>Craniata</taxon>
        <taxon>Vertebrata</taxon>
        <taxon>Euteleostomi</taxon>
        <taxon>Archelosauria</taxon>
        <taxon>Archosauria</taxon>
        <taxon>Dinosauria</taxon>
        <taxon>Saurischia</taxon>
        <taxon>Theropoda</taxon>
        <taxon>Coelurosauria</taxon>
        <taxon>Aves</taxon>
        <taxon>Neognathae</taxon>
        <taxon>Neoaves</taxon>
        <taxon>Telluraves</taxon>
        <taxon>Accipitrimorphae</taxon>
        <taxon>Accipitriformes</taxon>
        <taxon>Accipitridae</taxon>
        <taxon>Accipitrinae</taxon>
        <taxon>Accipiter</taxon>
    </lineage>
</organism>
<dbReference type="SMART" id="SM00506">
    <property type="entry name" value="A1pp"/>
    <property type="match status" value="1"/>
</dbReference>
<dbReference type="AlphaFoldDB" id="A0A8B9M1L8"/>
<dbReference type="Gene3D" id="3.90.228.10">
    <property type="match status" value="1"/>
</dbReference>
<evidence type="ECO:0000256" key="3">
    <source>
        <dbReference type="ARBA" id="ARBA00022679"/>
    </source>
</evidence>
<evidence type="ECO:0000313" key="11">
    <source>
        <dbReference type="Proteomes" id="UP000694541"/>
    </source>
</evidence>
<dbReference type="GO" id="GO:0044389">
    <property type="term" value="F:ubiquitin-like protein ligase binding"/>
    <property type="evidence" value="ECO:0007669"/>
    <property type="project" value="TreeGrafter"/>
</dbReference>
<keyword evidence="4" id="KW-0520">NAD</keyword>
<dbReference type="GO" id="GO:0003714">
    <property type="term" value="F:transcription corepressor activity"/>
    <property type="evidence" value="ECO:0007669"/>
    <property type="project" value="TreeGrafter"/>
</dbReference>